<keyword evidence="1" id="KW-0862">Zinc</keyword>
<feature type="region of interest" description="Disordered" evidence="2">
    <location>
        <begin position="118"/>
        <end position="148"/>
    </location>
</feature>
<evidence type="ECO:0000256" key="2">
    <source>
        <dbReference type="SAM" id="MobiDB-lite"/>
    </source>
</evidence>
<evidence type="ECO:0000259" key="3">
    <source>
        <dbReference type="PROSITE" id="PS50103"/>
    </source>
</evidence>
<keyword evidence="1" id="KW-0479">Metal-binding</keyword>
<feature type="compositionally biased region" description="Basic and acidic residues" evidence="2">
    <location>
        <begin position="2963"/>
        <end position="2994"/>
    </location>
</feature>
<evidence type="ECO:0000256" key="1">
    <source>
        <dbReference type="PROSITE-ProRule" id="PRU00723"/>
    </source>
</evidence>
<dbReference type="PROSITE" id="PS50103">
    <property type="entry name" value="ZF_C3H1"/>
    <property type="match status" value="1"/>
</dbReference>
<accession>A0A8B7NJN3</accession>
<feature type="compositionally biased region" description="Basic and acidic residues" evidence="2">
    <location>
        <begin position="129"/>
        <end position="143"/>
    </location>
</feature>
<feature type="domain" description="C3H1-type" evidence="3">
    <location>
        <begin position="1402"/>
        <end position="1431"/>
    </location>
</feature>
<feature type="compositionally biased region" description="Polar residues" evidence="2">
    <location>
        <begin position="1084"/>
        <end position="1100"/>
    </location>
</feature>
<feature type="region of interest" description="Disordered" evidence="2">
    <location>
        <begin position="1049"/>
        <end position="1100"/>
    </location>
</feature>
<feature type="compositionally biased region" description="Polar residues" evidence="2">
    <location>
        <begin position="1945"/>
        <end position="1961"/>
    </location>
</feature>
<feature type="compositionally biased region" description="Polar residues" evidence="2">
    <location>
        <begin position="2199"/>
        <end position="2211"/>
    </location>
</feature>
<keyword evidence="4" id="KW-1185">Reference proteome</keyword>
<feature type="compositionally biased region" description="Basic and acidic residues" evidence="2">
    <location>
        <begin position="1865"/>
        <end position="1882"/>
    </location>
</feature>
<organism evidence="4 5">
    <name type="scientific">Hyalella azteca</name>
    <name type="common">Amphipod</name>
    <dbReference type="NCBI Taxonomy" id="294128"/>
    <lineage>
        <taxon>Eukaryota</taxon>
        <taxon>Metazoa</taxon>
        <taxon>Ecdysozoa</taxon>
        <taxon>Arthropoda</taxon>
        <taxon>Crustacea</taxon>
        <taxon>Multicrustacea</taxon>
        <taxon>Malacostraca</taxon>
        <taxon>Eumalacostraca</taxon>
        <taxon>Peracarida</taxon>
        <taxon>Amphipoda</taxon>
        <taxon>Senticaudata</taxon>
        <taxon>Talitrida</taxon>
        <taxon>Talitroidea</taxon>
        <taxon>Hyalellidae</taxon>
        <taxon>Hyalella</taxon>
    </lineage>
</organism>
<dbReference type="InterPro" id="IPR000571">
    <property type="entry name" value="Znf_CCCH"/>
</dbReference>
<feature type="compositionally biased region" description="Polar residues" evidence="2">
    <location>
        <begin position="2642"/>
        <end position="2666"/>
    </location>
</feature>
<feature type="compositionally biased region" description="Polar residues" evidence="2">
    <location>
        <begin position="1218"/>
        <end position="1238"/>
    </location>
</feature>
<feature type="compositionally biased region" description="Low complexity" evidence="2">
    <location>
        <begin position="2223"/>
        <end position="2233"/>
    </location>
</feature>
<feature type="region of interest" description="Disordered" evidence="2">
    <location>
        <begin position="1832"/>
        <end position="1882"/>
    </location>
</feature>
<proteinExistence type="predicted"/>
<keyword evidence="1" id="KW-0863">Zinc-finger</keyword>
<feature type="region of interest" description="Disordered" evidence="2">
    <location>
        <begin position="2134"/>
        <end position="2242"/>
    </location>
</feature>
<dbReference type="Proteomes" id="UP000694843">
    <property type="component" value="Unplaced"/>
</dbReference>
<gene>
    <name evidence="5" type="primary">LOC108670881</name>
</gene>
<feature type="region of interest" description="Disordered" evidence="2">
    <location>
        <begin position="80"/>
        <end position="101"/>
    </location>
</feature>
<feature type="compositionally biased region" description="Basic residues" evidence="2">
    <location>
        <begin position="754"/>
        <end position="772"/>
    </location>
</feature>
<dbReference type="GO" id="GO:0008270">
    <property type="term" value="F:zinc ion binding"/>
    <property type="evidence" value="ECO:0007669"/>
    <property type="project" value="UniProtKB-KW"/>
</dbReference>
<feature type="compositionally biased region" description="Polar residues" evidence="2">
    <location>
        <begin position="2735"/>
        <end position="2764"/>
    </location>
</feature>
<feature type="compositionally biased region" description="Polar residues" evidence="2">
    <location>
        <begin position="1462"/>
        <end position="1483"/>
    </location>
</feature>
<protein>
    <submittedName>
        <fullName evidence="5">Uncharacterized protein LOC108670881</fullName>
    </submittedName>
</protein>
<feature type="region of interest" description="Disordered" evidence="2">
    <location>
        <begin position="1217"/>
        <end position="1247"/>
    </location>
</feature>
<feature type="compositionally biased region" description="Basic and acidic residues" evidence="2">
    <location>
        <begin position="1074"/>
        <end position="1083"/>
    </location>
</feature>
<feature type="region of interest" description="Disordered" evidence="2">
    <location>
        <begin position="1941"/>
        <end position="1967"/>
    </location>
</feature>
<evidence type="ECO:0000313" key="4">
    <source>
        <dbReference type="Proteomes" id="UP000694843"/>
    </source>
</evidence>
<feature type="region of interest" description="Disordered" evidence="2">
    <location>
        <begin position="2398"/>
        <end position="2419"/>
    </location>
</feature>
<feature type="region of interest" description="Disordered" evidence="2">
    <location>
        <begin position="2825"/>
        <end position="2864"/>
    </location>
</feature>
<feature type="compositionally biased region" description="Polar residues" evidence="2">
    <location>
        <begin position="2398"/>
        <end position="2407"/>
    </location>
</feature>
<feature type="compositionally biased region" description="Low complexity" evidence="2">
    <location>
        <begin position="2835"/>
        <end position="2864"/>
    </location>
</feature>
<dbReference type="OrthoDB" id="20534at2759"/>
<reference evidence="5" key="1">
    <citation type="submission" date="2025-08" db="UniProtKB">
        <authorList>
            <consortium name="RefSeq"/>
        </authorList>
    </citation>
    <scope>IDENTIFICATION</scope>
    <source>
        <tissue evidence="5">Whole organism</tissue>
    </source>
</reference>
<feature type="compositionally biased region" description="Low complexity" evidence="2">
    <location>
        <begin position="2408"/>
        <end position="2417"/>
    </location>
</feature>
<name>A0A8B7NJN3_HYAAZ</name>
<feature type="region of interest" description="Disordered" evidence="2">
    <location>
        <begin position="2636"/>
        <end position="2787"/>
    </location>
</feature>
<feature type="compositionally biased region" description="Low complexity" evidence="2">
    <location>
        <begin position="2712"/>
        <end position="2727"/>
    </location>
</feature>
<dbReference type="GeneID" id="108670881"/>
<dbReference type="RefSeq" id="XP_018013859.2">
    <property type="nucleotide sequence ID" value="XM_018158370.2"/>
</dbReference>
<feature type="region of interest" description="Disordered" evidence="2">
    <location>
        <begin position="1446"/>
        <end position="1483"/>
    </location>
</feature>
<evidence type="ECO:0000313" key="5">
    <source>
        <dbReference type="RefSeq" id="XP_018013859.2"/>
    </source>
</evidence>
<feature type="compositionally biased region" description="Basic and acidic residues" evidence="2">
    <location>
        <begin position="1446"/>
        <end position="1461"/>
    </location>
</feature>
<feature type="region of interest" description="Disordered" evidence="2">
    <location>
        <begin position="2011"/>
        <end position="2033"/>
    </location>
</feature>
<feature type="compositionally biased region" description="Polar residues" evidence="2">
    <location>
        <begin position="2677"/>
        <end position="2694"/>
    </location>
</feature>
<feature type="region of interest" description="Disordered" evidence="2">
    <location>
        <begin position="2913"/>
        <end position="2994"/>
    </location>
</feature>
<feature type="zinc finger region" description="C3H1-type" evidence="1">
    <location>
        <begin position="1402"/>
        <end position="1431"/>
    </location>
</feature>
<feature type="region of interest" description="Disordered" evidence="2">
    <location>
        <begin position="747"/>
        <end position="777"/>
    </location>
</feature>
<dbReference type="KEGG" id="hazt:108670881"/>
<sequence>MRHPRFPGNNNPNFMPNSSLLQGNTGFFQAQQLRGGPPRNAVPGFHHFGPHPVHVQPSLFNNTRFSLGQSNVPRHWAAMSHQSSSRMPMPTVSGRSCRRGQKPAFPIKRTSCLKIEHKNVEVPRSSAPNEEKNSTQLESKKSATVDSGHVDSSFENQFEGFENSPDIKRTSLELKLVRKECNLKKTIKLKQTSKLPLKKTKSKGRCKIHSHRPIPWPEKVIKQEIEETDAESSLNVSCKDSPLESNLLTKESLMEAPKTSLEIKKPEIASLNPNSPKINLLTRSKKRKIELIRPSFSGTSKIKKEKLGDIPSAILSTEATDFSLKVGCTNAASSDHSKTDSLSSSSTQSYSNIQTISTLSPSFNIINESCVNLVASDMACMHTSSLSTSEMASASLELDSSLPINSKEFQQTETLDSSAADALPIMSEEIEKSVENLFEDCMGEPALQEDAMLFAPSDSFFDMIFGDLSQCVELQLVNFFPLLSSAQIIKIFGFCGKVLNWEDCDGNELQPNAGLSVVCLQGSFAAGLAVEVLNGAMLGMTKLSVTPRNDSASTALLALPPEVLHSDVTVQCLQSIQTFLVNEGFQSFTPPPAYSHLKSNSSGLISSLPLIESLDASTPLPQTSCTSELPMVVSDACALVGGESSTSSSVAPLGSVAENVFVATSSSNSEIGSHINNDEGKLVIPAPTNSITSEDVNPTFGSSKTMPAIPPSSNESVSAFVDNTVTPVATVTSISDDHCSVLVNRKSTLGSANPRKRKNPRSRMCRKKTKPAAKKDELQENCGVVTRRKTRSMAKCLTKVSDSSSLEPITEQDIGDQSLASIIGLCETMQQGDDLVQTPVVNNEIVANQNEHIAMDTPCSSSVECIAASSNLSTTCTSLEQTAPSKNKLIDETTRCLERNSTSHISEDVTKIIYQSRESDEVPLAVTEKLPPILENAVTNSDLSVEKYSTGMDVQNFTDMSVTLESSVPTSVAETIPCLPNVTTSELSNNSTSQNSLTNIVSSNADNIQSLQRLPTQGTSNPIAEVDIKPDLKVLQRNLMIASKKGTSIRNNKNIEGGSKKIFEDGSNSNIEGGSKRNIEDGRNQNNEDTGTNLQAESDFSSVRIKSEPVDSCEESCLPGFDFGDALGEDRKPLMSSESTADDAARLVDSFGDQISALLPPISKFENIEPSAIKEEPRSVPVVELENVDDSFNESFQDDDYTFDECFSSLSAREGESYRTTTAPDTLPTSQVSVTNSVPDRVNENDSNTLLVSSNCPATDVSPEASGRVLHGLGKTSAAIRSSAPCSTSATSIISPIPIASPTIQPEFSLTESHTPPPEVQINLLKFKKVLCPDQSSCRLPSCSYFHDETDFIRDYRTYRGIKCRNVFQHFQHRWRDVKCCNQGIHCKFAHNQLEFLFHPTNYKRYLCCSLAHSPGSCPYRDNCAFRHTENDVSRDEVFRRQEEFLKQRSGRAEESGRRASNDTLSPNLQQPSLNTQTTGSGNCQPCEVSDTNRLEVSQSCEIEATRAGTLSQIMPKLSANATFMSQKGSSSSNVEEFRHNLLNKNVTPVQRTPNEETRATVVKSERTSCEREITPTLDIEADYAAYKANIVTSDECKEITPLERHVQNEYPAIPSLAGALVGLKVVENLKMLSEFNFHFGVVGAVLPIIHRKASELLKRGGNPLSVFNDSDNIALLSLLKQKITKLEGSVDDARIDQMKRSLFELTIEVENSTNIERDDHLGLDINALARSTLDFTAQQISRFITNVLICEGKPSVPSHLIQAIGTAVAGKHFKMARGSGCPELPVSVGRICNKPNRHGLPPLPTKPFDRLHDQRKVASVTPSVVISKSGVGDITAGSANSSNARSDVPLHRSTRNPRIAVSVDAERRESSEGDMNFNRRSESWSENNRECNQTLYIRGDAGERSSHRLPGARANVFAPRNTYSDHNNLPDLSSDAFSERNHHLASSNDAVRQARSSSRLSDNKGDVDLRRLPAHTLDTFNIRIPEAFGPGSPADDEMVAAMNLDIDQDMRQPRPDASKDDMNHDRKCDETTSRRISIESETRDQKQIFIWASESFRENRDHEIAPDEFEDEFKPLNSIDPRPCHSQGPPDNRHFDADLDRVSRVNRLFCPTNDGFQSQIKCSDIPLKPIRKNERSAVGPRPTAEPWLGDRARRPATTPVLPGHANLSDQPYVQRVPKESQPTFKGPQPSDILPLLLSETSPRNSRSPLLTKNPPPILTPPSGNSGSHNSGNFEPLNNPSVASSSIIPQSFIENPQICKPNVPPINMRHPSPGLVQTFVPSGIPPKNHAGFVPKGSNSHLQHNVPMRKIQAIKMENNDGGSVPARLTTGGSPVKERWLQLSNLTPLASQPGSCQVTKHINSPPSYGAGRTAIASVNSSFPGSLKRTITSRSFNSPALKDQASSCQRSPGPLLCSSGPPGGTRSHLPFLSTDEPMPVLPVVNSRQVMEISQISNDSTICVPSSQNVYGRESFVNKFGSSTHSTNFQNRAQEVDIVPSAVKLVQNNHKNIADEFSSDDVDKFSRQLLRPPGKFNASGKSPVPNNASALGQSAHAGQFGCASSNFESQTLDQSLGIATAVRPTENTTLFKTKVSPHKLPIEPANTPIRGLPPPSSFTELLTTSKEFPGNLLVATMKTATPDARSASQESLTSTNLQSRTCASAPPSSNRWERSPEDRLNTNATKTPTCQGVQMSTKSPRPRSPRSSIDTRAQKTPTSCTSSSHGSSNDSFIAPPTISERNSVSPEDNFVTPSTMFNTPSTSRPQHTVNRKEWKPPEVAATPPPSPWQSLSLRSDSLYMPSPVRTSASDLNKGPTHIYQFLHKPASLTRPKTSEPCVSKETATTSASASKKAPLKNTASTSSASGSSEFSLNFPGFNMFPEAPVFVTKKNTTMIGSNSECKSQGLGAASSECAKKKIESTPSSSGVTSRKIKSEVEDTFSLPEENKDDDDDVPYSPASRYSDNSDDERHVVVGKTDPEPAEKEVRDVTEMHESPDRDVSLEFEDMVELLRNFTSLDPEEQVAFSTYLRNLKVRDPKQIEKLYSRAKMNE</sequence>
<feature type="compositionally biased region" description="Basic and acidic residues" evidence="2">
    <location>
        <begin position="2667"/>
        <end position="2676"/>
    </location>
</feature>